<dbReference type="Proteomes" id="UP000515202">
    <property type="component" value="Unplaced"/>
</dbReference>
<dbReference type="OrthoDB" id="5804959at2759"/>
<keyword evidence="1" id="KW-0645">Protease</keyword>
<evidence type="ECO:0000259" key="5">
    <source>
        <dbReference type="PROSITE" id="PS01180"/>
    </source>
</evidence>
<evidence type="ECO:0000256" key="4">
    <source>
        <dbReference type="SAM" id="MobiDB-lite"/>
    </source>
</evidence>
<keyword evidence="3" id="KW-0768">Sushi</keyword>
<feature type="region of interest" description="Disordered" evidence="4">
    <location>
        <begin position="457"/>
        <end position="480"/>
    </location>
</feature>
<dbReference type="RefSeq" id="XP_023381687.1">
    <property type="nucleotide sequence ID" value="XM_023525919.1"/>
</dbReference>
<dbReference type="PROSITE" id="PS01180">
    <property type="entry name" value="CUB"/>
    <property type="match status" value="2"/>
</dbReference>
<dbReference type="KEGG" id="pvp:111733815"/>
<organism evidence="7 8">
    <name type="scientific">Pteropus vampyrus</name>
    <name type="common">Large flying fox</name>
    <dbReference type="NCBI Taxonomy" id="132908"/>
    <lineage>
        <taxon>Eukaryota</taxon>
        <taxon>Metazoa</taxon>
        <taxon>Chordata</taxon>
        <taxon>Craniata</taxon>
        <taxon>Vertebrata</taxon>
        <taxon>Euteleostomi</taxon>
        <taxon>Mammalia</taxon>
        <taxon>Eutheria</taxon>
        <taxon>Laurasiatheria</taxon>
        <taxon>Chiroptera</taxon>
        <taxon>Yinpterochiroptera</taxon>
        <taxon>Pteropodoidea</taxon>
        <taxon>Pteropodidae</taxon>
        <taxon>Pteropodinae</taxon>
        <taxon>Pteropus</taxon>
    </lineage>
</organism>
<dbReference type="FunFam" id="2.60.120.290:FF:000001">
    <property type="entry name" value="CUB and sushi domain-containing protein 3 isoform X1"/>
    <property type="match status" value="2"/>
</dbReference>
<dbReference type="Gene3D" id="2.60.120.290">
    <property type="entry name" value="Spermadhesin, CUB domain"/>
    <property type="match status" value="3"/>
</dbReference>
<sequence length="519" mass="56793">MYIKAFRSVTLESDSCLDPGVPMNGHRHGSDFGIRSTVTFSCDPGYTLSDDEPLVCEGSHQWNHALPSCDALCGGYVRGKSGTVLSPGFPDFYPNSLNCTWTIEVSHGKGVQMIFHTFHLESSHDYLLVTEDGSFAEPVARLTGSVLPHAVKAGLFGNFTAQLRFISDFSISYEGFNITFSEYDLEPCDDPGVPAFSRRFGFRFGVGDTLTFACFPGYRLEGAAKLTCLGGGRRVWSAPLPRCVAECGARVEGSEGTLLSPNFPSNYDNNHECIYEIETEPGQGVQLRARSFQLCEGDTLKVYDGKDASSRPLGTFTKSDLLGLTLNSTSNHLWLEFNTNGSDTDRGFQLTYTKVRVLCVYDGKDASSRPLGTFTKSDLLGLTLNSTSNHLWLEFNTNGSDTDRGFQLTYTNLYETGRVGEEIAHSPALQYGDRKKRPVRMSRLLSTVRHFVEDASGMRDGRSAEQLDSGAAPGSPFLPPPLHRGAEVLDCEPQVGQAEINPLQAVSAQRGIRSRLSAV</sequence>
<evidence type="ECO:0000256" key="3">
    <source>
        <dbReference type="PROSITE-ProRule" id="PRU00302"/>
    </source>
</evidence>
<gene>
    <name evidence="8" type="primary">LOC111733815</name>
</gene>
<feature type="domain" description="Sushi" evidence="6">
    <location>
        <begin position="14"/>
        <end position="71"/>
    </location>
</feature>
<dbReference type="PROSITE" id="PS50923">
    <property type="entry name" value="SUSHI"/>
    <property type="match status" value="2"/>
</dbReference>
<feature type="disulfide bond" evidence="3">
    <location>
        <begin position="42"/>
        <end position="69"/>
    </location>
</feature>
<dbReference type="CDD" id="cd00041">
    <property type="entry name" value="CUB"/>
    <property type="match status" value="2"/>
</dbReference>
<dbReference type="FunFam" id="2.10.70.10:FF:000002">
    <property type="entry name" value="CUB and Sushi multiple domains 3"/>
    <property type="match status" value="2"/>
</dbReference>
<dbReference type="InterPro" id="IPR035914">
    <property type="entry name" value="Sperma_CUB_dom_sf"/>
</dbReference>
<dbReference type="GeneID" id="111733815"/>
<dbReference type="PANTHER" id="PTHR24255:SF37">
    <property type="entry name" value="CUB AND SUSHI MULTIPLE DOMAINS 3"/>
    <property type="match status" value="1"/>
</dbReference>
<evidence type="ECO:0000313" key="8">
    <source>
        <dbReference type="RefSeq" id="XP_023381687.1"/>
    </source>
</evidence>
<protein>
    <submittedName>
        <fullName evidence="8">CUB and sushi domain-containing protein 1-like</fullName>
    </submittedName>
</protein>
<comment type="caution">
    <text evidence="3">Lacks conserved residue(s) required for the propagation of feature annotation.</text>
</comment>
<dbReference type="InterPro" id="IPR000859">
    <property type="entry name" value="CUB_dom"/>
</dbReference>
<dbReference type="PANTHER" id="PTHR24255">
    <property type="entry name" value="COMPLEMENT COMPONENT 1, S SUBCOMPONENT-RELATED"/>
    <property type="match status" value="1"/>
</dbReference>
<dbReference type="InterPro" id="IPR035976">
    <property type="entry name" value="Sushi/SCR/CCP_sf"/>
</dbReference>
<accession>A0A6P6C308</accession>
<feature type="domain" description="Sushi" evidence="6">
    <location>
        <begin position="186"/>
        <end position="245"/>
    </location>
</feature>
<evidence type="ECO:0000256" key="1">
    <source>
        <dbReference type="ARBA" id="ARBA00022825"/>
    </source>
</evidence>
<keyword evidence="1" id="KW-0720">Serine protease</keyword>
<dbReference type="AlphaFoldDB" id="A0A6P6C308"/>
<evidence type="ECO:0000313" key="7">
    <source>
        <dbReference type="Proteomes" id="UP000515202"/>
    </source>
</evidence>
<dbReference type="SUPFAM" id="SSF57535">
    <property type="entry name" value="Complement control module/SCR domain"/>
    <property type="match status" value="2"/>
</dbReference>
<keyword evidence="1" id="KW-0378">Hydrolase</keyword>
<keyword evidence="2 3" id="KW-1015">Disulfide bond</keyword>
<reference evidence="8" key="1">
    <citation type="submission" date="2025-08" db="UniProtKB">
        <authorList>
            <consortium name="RefSeq"/>
        </authorList>
    </citation>
    <scope>IDENTIFICATION</scope>
    <source>
        <tissue evidence="8">Kidney</tissue>
    </source>
</reference>
<dbReference type="InterPro" id="IPR000436">
    <property type="entry name" value="Sushi_SCR_CCP_dom"/>
</dbReference>
<dbReference type="SMART" id="SM00032">
    <property type="entry name" value="CCP"/>
    <property type="match status" value="2"/>
</dbReference>
<dbReference type="Pfam" id="PF00084">
    <property type="entry name" value="Sushi"/>
    <property type="match status" value="2"/>
</dbReference>
<dbReference type="CDD" id="cd00033">
    <property type="entry name" value="CCP"/>
    <property type="match status" value="2"/>
</dbReference>
<name>A0A6P6C308_PTEVA</name>
<dbReference type="GO" id="GO:0005615">
    <property type="term" value="C:extracellular space"/>
    <property type="evidence" value="ECO:0007669"/>
    <property type="project" value="TreeGrafter"/>
</dbReference>
<keyword evidence="7" id="KW-1185">Reference proteome</keyword>
<dbReference type="SMART" id="SM00042">
    <property type="entry name" value="CUB"/>
    <property type="match status" value="2"/>
</dbReference>
<dbReference type="Pfam" id="PF00431">
    <property type="entry name" value="CUB"/>
    <property type="match status" value="3"/>
</dbReference>
<proteinExistence type="predicted"/>
<feature type="domain" description="CUB" evidence="5">
    <location>
        <begin position="73"/>
        <end position="183"/>
    </location>
</feature>
<dbReference type="SUPFAM" id="SSF49854">
    <property type="entry name" value="Spermadhesin, CUB domain"/>
    <property type="match status" value="3"/>
</dbReference>
<dbReference type="Gene3D" id="2.10.70.10">
    <property type="entry name" value="Complement Module, domain 1"/>
    <property type="match status" value="2"/>
</dbReference>
<dbReference type="GO" id="GO:0004252">
    <property type="term" value="F:serine-type endopeptidase activity"/>
    <property type="evidence" value="ECO:0007669"/>
    <property type="project" value="TreeGrafter"/>
</dbReference>
<feature type="domain" description="CUB" evidence="5">
    <location>
        <begin position="247"/>
        <end position="355"/>
    </location>
</feature>
<evidence type="ECO:0000259" key="6">
    <source>
        <dbReference type="PROSITE" id="PS50923"/>
    </source>
</evidence>
<evidence type="ECO:0000256" key="2">
    <source>
        <dbReference type="ARBA" id="ARBA00023157"/>
    </source>
</evidence>